<dbReference type="SMART" id="SM00179">
    <property type="entry name" value="EGF_CA"/>
    <property type="match status" value="9"/>
</dbReference>
<dbReference type="GO" id="GO:0005509">
    <property type="term" value="F:calcium ion binding"/>
    <property type="evidence" value="ECO:0007669"/>
    <property type="project" value="InterPro"/>
</dbReference>
<feature type="disulfide bond" evidence="9">
    <location>
        <begin position="532"/>
        <end position="541"/>
    </location>
</feature>
<dbReference type="PROSITE" id="PS00022">
    <property type="entry name" value="EGF_1"/>
    <property type="match status" value="7"/>
</dbReference>
<evidence type="ECO:0000256" key="8">
    <source>
        <dbReference type="ARBA" id="ARBA00023180"/>
    </source>
</evidence>
<keyword evidence="8" id="KW-0325">Glycoprotein</keyword>
<feature type="domain" description="EGF-like" evidence="12">
    <location>
        <begin position="319"/>
        <end position="354"/>
    </location>
</feature>
<dbReference type="FunFam" id="2.10.25.10:FF:000309">
    <property type="entry name" value="Uncharacterized protein, isoform A"/>
    <property type="match status" value="1"/>
</dbReference>
<evidence type="ECO:0000256" key="2">
    <source>
        <dbReference type="ARBA" id="ARBA00022473"/>
    </source>
</evidence>
<dbReference type="InterPro" id="IPR001881">
    <property type="entry name" value="EGF-like_Ca-bd_dom"/>
</dbReference>
<dbReference type="Pfam" id="PF12661">
    <property type="entry name" value="hEGF"/>
    <property type="match status" value="2"/>
</dbReference>
<dbReference type="PANTHER" id="PTHR45836:SF13">
    <property type="entry name" value="PROTEIN CRUMBS"/>
    <property type="match status" value="1"/>
</dbReference>
<dbReference type="PROSITE" id="PS00010">
    <property type="entry name" value="ASX_HYDROXYL"/>
    <property type="match status" value="8"/>
</dbReference>
<dbReference type="PROSITE" id="PS01186">
    <property type="entry name" value="EGF_2"/>
    <property type="match status" value="7"/>
</dbReference>
<feature type="disulfide bond" evidence="9">
    <location>
        <begin position="286"/>
        <end position="303"/>
    </location>
</feature>
<dbReference type="SUPFAM" id="SSF57196">
    <property type="entry name" value="EGF/Laminin"/>
    <property type="match status" value="10"/>
</dbReference>
<feature type="domain" description="EGF-like" evidence="12">
    <location>
        <begin position="544"/>
        <end position="581"/>
    </location>
</feature>
<evidence type="ECO:0000256" key="3">
    <source>
        <dbReference type="ARBA" id="ARBA00022536"/>
    </source>
</evidence>
<dbReference type="InterPro" id="IPR000742">
    <property type="entry name" value="EGF"/>
</dbReference>
<proteinExistence type="predicted"/>
<feature type="disulfide bond" evidence="9">
    <location>
        <begin position="172"/>
        <end position="181"/>
    </location>
</feature>
<dbReference type="InterPro" id="IPR049883">
    <property type="entry name" value="NOTCH1_EGF-like"/>
</dbReference>
<feature type="disulfide bond" evidence="9">
    <location>
        <begin position="610"/>
        <end position="619"/>
    </location>
</feature>
<dbReference type="PANTHER" id="PTHR45836">
    <property type="entry name" value="SLIT HOMOLOG"/>
    <property type="match status" value="1"/>
</dbReference>
<evidence type="ECO:0000256" key="7">
    <source>
        <dbReference type="ARBA" id="ARBA00023157"/>
    </source>
</evidence>
<dbReference type="PRINTS" id="PR00010">
    <property type="entry name" value="EGFBLOOD"/>
</dbReference>
<evidence type="ECO:0000259" key="12">
    <source>
        <dbReference type="PROSITE" id="PS50026"/>
    </source>
</evidence>
<keyword evidence="4" id="KW-0732">Signal</keyword>
<dbReference type="InterPro" id="IPR013032">
    <property type="entry name" value="EGF-like_CS"/>
</dbReference>
<dbReference type="GO" id="GO:0007219">
    <property type="term" value="P:Notch signaling pathway"/>
    <property type="evidence" value="ECO:0007669"/>
    <property type="project" value="TreeGrafter"/>
</dbReference>
<feature type="disulfide bond" evidence="9">
    <location>
        <begin position="652"/>
        <end position="661"/>
    </location>
</feature>
<keyword evidence="11" id="KW-1133">Transmembrane helix</keyword>
<feature type="domain" description="EGF-like" evidence="12">
    <location>
        <begin position="621"/>
        <end position="662"/>
    </location>
</feature>
<dbReference type="FunFam" id="2.10.25.10:FF:000080">
    <property type="entry name" value="Neurogenic locus notch 1"/>
    <property type="match status" value="1"/>
</dbReference>
<keyword evidence="7 9" id="KW-1015">Disulfide bond</keyword>
<dbReference type="Pfam" id="PF07645">
    <property type="entry name" value="EGF_CA"/>
    <property type="match status" value="2"/>
</dbReference>
<feature type="domain" description="EGF-like" evidence="12">
    <location>
        <begin position="184"/>
        <end position="225"/>
    </location>
</feature>
<feature type="domain" description="EGF-like" evidence="12">
    <location>
        <begin position="146"/>
        <end position="182"/>
    </location>
</feature>
<gene>
    <name evidence="13" type="primary">ORF126690</name>
</gene>
<dbReference type="GO" id="GO:0007411">
    <property type="term" value="P:axon guidance"/>
    <property type="evidence" value="ECO:0007669"/>
    <property type="project" value="TreeGrafter"/>
</dbReference>
<dbReference type="PROSITE" id="PS50026">
    <property type="entry name" value="EGF_3"/>
    <property type="match status" value="11"/>
</dbReference>
<feature type="domain" description="EGF-like" evidence="12">
    <location>
        <begin position="505"/>
        <end position="542"/>
    </location>
</feature>
<dbReference type="EMBL" id="HACG01034700">
    <property type="protein sequence ID" value="CEK81565.1"/>
    <property type="molecule type" value="Transcribed_RNA"/>
</dbReference>
<dbReference type="GO" id="GO:0043235">
    <property type="term" value="C:receptor complex"/>
    <property type="evidence" value="ECO:0007669"/>
    <property type="project" value="TreeGrafter"/>
</dbReference>
<feature type="domain" description="EGF-like" evidence="12">
    <location>
        <begin position="275"/>
        <end position="317"/>
    </location>
</feature>
<keyword evidence="11" id="KW-0812">Transmembrane</keyword>
<dbReference type="FunFam" id="2.10.25.10:FF:000143">
    <property type="entry name" value="Protein crumbs 1"/>
    <property type="match status" value="1"/>
</dbReference>
<accession>A0A0B7ANT2</accession>
<dbReference type="Gene3D" id="2.10.25.10">
    <property type="entry name" value="Laminin"/>
    <property type="match status" value="10"/>
</dbReference>
<dbReference type="InterPro" id="IPR051355">
    <property type="entry name" value="Notch/Slit_guidance"/>
</dbReference>
<dbReference type="PROSITE" id="PS01187">
    <property type="entry name" value="EGF_CA"/>
    <property type="match status" value="3"/>
</dbReference>
<dbReference type="GO" id="GO:0005886">
    <property type="term" value="C:plasma membrane"/>
    <property type="evidence" value="ECO:0007669"/>
    <property type="project" value="TreeGrafter"/>
</dbReference>
<feature type="domain" description="EGF-like" evidence="12">
    <location>
        <begin position="391"/>
        <end position="429"/>
    </location>
</feature>
<feature type="disulfide bond" evidence="9">
    <location>
        <begin position="134"/>
        <end position="143"/>
    </location>
</feature>
<dbReference type="GO" id="GO:0009986">
    <property type="term" value="C:cell surface"/>
    <property type="evidence" value="ECO:0007669"/>
    <property type="project" value="TreeGrafter"/>
</dbReference>
<evidence type="ECO:0000256" key="4">
    <source>
        <dbReference type="ARBA" id="ARBA00022729"/>
    </source>
</evidence>
<feature type="transmembrane region" description="Helical" evidence="11">
    <location>
        <begin position="674"/>
        <end position="698"/>
    </location>
</feature>
<feature type="region of interest" description="Disordered" evidence="10">
    <location>
        <begin position="708"/>
        <end position="738"/>
    </location>
</feature>
<evidence type="ECO:0000256" key="10">
    <source>
        <dbReference type="SAM" id="MobiDB-lite"/>
    </source>
</evidence>
<feature type="domain" description="EGF-like" evidence="12">
    <location>
        <begin position="108"/>
        <end position="144"/>
    </location>
</feature>
<comment type="caution">
    <text evidence="9">Lacks conserved residue(s) required for the propagation of feature annotation.</text>
</comment>
<feature type="disulfide bond" evidence="9">
    <location>
        <begin position="263"/>
        <end position="272"/>
    </location>
</feature>
<keyword evidence="5" id="KW-0677">Repeat</keyword>
<dbReference type="AlphaFoldDB" id="A0A0B7ANT2"/>
<dbReference type="InterPro" id="IPR018097">
    <property type="entry name" value="EGF_Ca-bd_CS"/>
</dbReference>
<dbReference type="CDD" id="cd00054">
    <property type="entry name" value="EGF_CA"/>
    <property type="match status" value="5"/>
</dbReference>
<keyword evidence="3 9" id="KW-0245">EGF-like domain</keyword>
<evidence type="ECO:0000256" key="1">
    <source>
        <dbReference type="ARBA" id="ARBA00004370"/>
    </source>
</evidence>
<evidence type="ECO:0000256" key="9">
    <source>
        <dbReference type="PROSITE-ProRule" id="PRU00076"/>
    </source>
</evidence>
<organism evidence="13">
    <name type="scientific">Arion vulgaris</name>
    <dbReference type="NCBI Taxonomy" id="1028688"/>
    <lineage>
        <taxon>Eukaryota</taxon>
        <taxon>Metazoa</taxon>
        <taxon>Spiralia</taxon>
        <taxon>Lophotrochozoa</taxon>
        <taxon>Mollusca</taxon>
        <taxon>Gastropoda</taxon>
        <taxon>Heterobranchia</taxon>
        <taxon>Euthyneura</taxon>
        <taxon>Panpulmonata</taxon>
        <taxon>Eupulmonata</taxon>
        <taxon>Stylommatophora</taxon>
        <taxon>Helicina</taxon>
        <taxon>Arionoidea</taxon>
        <taxon>Arionidae</taxon>
        <taxon>Arion</taxon>
    </lineage>
</organism>
<dbReference type="InterPro" id="IPR000152">
    <property type="entry name" value="EGF-type_Asp/Asn_hydroxyl_site"/>
</dbReference>
<reference evidence="13" key="1">
    <citation type="submission" date="2014-12" db="EMBL/GenBank/DDBJ databases">
        <title>Insight into the proteome of Arion vulgaris.</title>
        <authorList>
            <person name="Aradska J."/>
            <person name="Bulat T."/>
            <person name="Smidak R."/>
            <person name="Sarate P."/>
            <person name="Gangsoo J."/>
            <person name="Sialana F."/>
            <person name="Bilban M."/>
            <person name="Lubec G."/>
        </authorList>
    </citation>
    <scope>NUCLEOTIDE SEQUENCE</scope>
    <source>
        <tissue evidence="13">Skin</tissue>
    </source>
</reference>
<evidence type="ECO:0000256" key="6">
    <source>
        <dbReference type="ARBA" id="ARBA00023136"/>
    </source>
</evidence>
<feature type="disulfide bond" evidence="9">
    <location>
        <begin position="344"/>
        <end position="353"/>
    </location>
</feature>
<comment type="subcellular location">
    <subcellularLocation>
        <location evidence="1">Membrane</location>
    </subcellularLocation>
</comment>
<dbReference type="SMART" id="SM00181">
    <property type="entry name" value="EGF"/>
    <property type="match status" value="14"/>
</dbReference>
<feature type="non-terminal residue" evidence="13">
    <location>
        <position position="1"/>
    </location>
</feature>
<sequence>KFEVSNETNLTLEVSQDDVLVDDTAVVNLAPSNFSFNDMLKNGEIVLGSSGFLRYSREWEAGYNGCLREVRLGGELMPFYKDSTFQNNTAVNKFEVQNIMNIVSNCVGKDSCAGHSCLNKGNCVDLWNDYKCDCPAGFEGSMCEDNPDNCAIHPCMNGGVCVDGLGTYTCTCPKSFSGDICQNEVNLCSVNNASDLCANNSTCVDLGNDFTCNCTDQEYTGWYCNVPVRQNCNEIRCQNEGTCSNTSITLGAETNVTSFNCSCRLGYEGQLCEKEIDYCSINGLVCANNGQCINQPNTQNYSCNCSESLDFTGANCTEKINNCIGAVCNNGTCLDGVRNFSCLCNDGYTNITCDTVTDICQNRSMCQHGFCNNGFCNCADSGWEGSGCQRDFNECNATEPVCFHDGNCTNLEGWFNCSCSLGYEGHNCSTPNCSNICVLGTCQTNETDWSCKCEDYVQDQLCDNPGPCYGVCEKNKTVTCIQSTQFNNYSCICKTGWGNINCTDDIDECKESIAECHNGTCINTNGSYTCNCWSGYTGQYCNVTINECDSNPCQNGGTCKDEIANFTCICGITGYQGHNCSENINECIVNTTICNSGHCIDLDGNYKCNCSNQNLGFNCEFENPCYNNTMCSNGGVCQYNYTHSAYEHHCQCAGGFEGVNCEKQSQSPSSGPDLGVIIGPIVGGVVLIILIIVIVAFIMTARSKRATRGAYSPSQQETSGSRVEMGSVLKKPPEERLI</sequence>
<evidence type="ECO:0000313" key="13">
    <source>
        <dbReference type="EMBL" id="CEK81565.1"/>
    </source>
</evidence>
<evidence type="ECO:0000256" key="11">
    <source>
        <dbReference type="SAM" id="Phobius"/>
    </source>
</evidence>
<feature type="compositionally biased region" description="Polar residues" evidence="10">
    <location>
        <begin position="712"/>
        <end position="721"/>
    </location>
</feature>
<feature type="domain" description="EGF-like" evidence="12">
    <location>
        <begin position="583"/>
        <end position="620"/>
    </location>
</feature>
<keyword evidence="2" id="KW-0217">Developmental protein</keyword>
<protein>
    <recommendedName>
        <fullName evidence="12">EGF-like domain-containing protein</fullName>
    </recommendedName>
</protein>
<dbReference type="Pfam" id="PF00008">
    <property type="entry name" value="EGF"/>
    <property type="match status" value="3"/>
</dbReference>
<name>A0A0B7ANT2_9EUPU</name>
<feature type="disulfide bond" evidence="9">
    <location>
        <begin position="419"/>
        <end position="428"/>
    </location>
</feature>
<feature type="domain" description="EGF-like" evidence="12">
    <location>
        <begin position="228"/>
        <end position="273"/>
    </location>
</feature>
<evidence type="ECO:0000256" key="5">
    <source>
        <dbReference type="ARBA" id="ARBA00022737"/>
    </source>
</evidence>
<feature type="disulfide bond" evidence="9">
    <location>
        <begin position="323"/>
        <end position="333"/>
    </location>
</feature>
<keyword evidence="6 11" id="KW-0472">Membrane</keyword>